<evidence type="ECO:0000256" key="2">
    <source>
        <dbReference type="PIRSR" id="PIRSR601310-3"/>
    </source>
</evidence>
<sequence length="116" mass="12958">MSEANCLFCKIREGAIPAKVVYQDEHCLAFEDINPQAPMHVLFIPRKHIATMNDLTPEDRELVGSLYIGAAKLARERGYADQGYRVVMNTGPNAGQTVFHIHLHLLAGRPLHWPPG</sequence>
<dbReference type="PROSITE" id="PS00892">
    <property type="entry name" value="HIT_1"/>
    <property type="match status" value="1"/>
</dbReference>
<dbReference type="CDD" id="cd01276">
    <property type="entry name" value="PKCI_related"/>
    <property type="match status" value="1"/>
</dbReference>
<evidence type="ECO:0000259" key="4">
    <source>
        <dbReference type="PROSITE" id="PS51084"/>
    </source>
</evidence>
<evidence type="ECO:0000256" key="3">
    <source>
        <dbReference type="PROSITE-ProRule" id="PRU00464"/>
    </source>
</evidence>
<feature type="domain" description="HIT" evidence="4">
    <location>
        <begin position="7"/>
        <end position="116"/>
    </location>
</feature>
<dbReference type="GO" id="GO:0003824">
    <property type="term" value="F:catalytic activity"/>
    <property type="evidence" value="ECO:0007669"/>
    <property type="project" value="InterPro"/>
</dbReference>
<dbReference type="InterPro" id="IPR036265">
    <property type="entry name" value="HIT-like_sf"/>
</dbReference>
<dbReference type="InterPro" id="IPR011146">
    <property type="entry name" value="HIT-like"/>
</dbReference>
<dbReference type="PANTHER" id="PTHR23089">
    <property type="entry name" value="HISTIDINE TRIAD HIT PROTEIN"/>
    <property type="match status" value="1"/>
</dbReference>
<reference evidence="6" key="1">
    <citation type="submission" date="2018-09" db="EMBL/GenBank/DDBJ databases">
        <authorList>
            <person name="Livingstone P.G."/>
            <person name="Whitworth D.E."/>
        </authorList>
    </citation>
    <scope>NUCLEOTIDE SEQUENCE [LARGE SCALE GENOMIC DNA]</scope>
    <source>
        <strain evidence="6">CA054A</strain>
    </source>
</reference>
<dbReference type="InterPro" id="IPR001310">
    <property type="entry name" value="Histidine_triad_HIT"/>
</dbReference>
<evidence type="ECO:0000256" key="1">
    <source>
        <dbReference type="PIRSR" id="PIRSR601310-1"/>
    </source>
</evidence>
<name>A0A3A8HNQ5_9BACT</name>
<dbReference type="SUPFAM" id="SSF54197">
    <property type="entry name" value="HIT-like"/>
    <property type="match status" value="1"/>
</dbReference>
<dbReference type="PRINTS" id="PR00332">
    <property type="entry name" value="HISTRIAD"/>
</dbReference>
<dbReference type="OrthoDB" id="9784774at2"/>
<feature type="active site" description="Tele-AMP-histidine intermediate" evidence="1">
    <location>
        <position position="102"/>
    </location>
</feature>
<dbReference type="Proteomes" id="UP000268094">
    <property type="component" value="Unassembled WGS sequence"/>
</dbReference>
<dbReference type="Gene3D" id="3.30.428.10">
    <property type="entry name" value="HIT-like"/>
    <property type="match status" value="1"/>
</dbReference>
<protein>
    <submittedName>
        <fullName evidence="5">Histidine triad nucleotide-binding protein</fullName>
    </submittedName>
</protein>
<dbReference type="PROSITE" id="PS51084">
    <property type="entry name" value="HIT_2"/>
    <property type="match status" value="1"/>
</dbReference>
<accession>A0A3A8HNQ5</accession>
<evidence type="ECO:0000313" key="6">
    <source>
        <dbReference type="Proteomes" id="UP000268094"/>
    </source>
</evidence>
<dbReference type="InterPro" id="IPR019808">
    <property type="entry name" value="Histidine_triad_CS"/>
</dbReference>
<gene>
    <name evidence="5" type="ORF">D7V88_38585</name>
</gene>
<dbReference type="EMBL" id="RAVZ01000485">
    <property type="protein sequence ID" value="RKG72158.1"/>
    <property type="molecule type" value="Genomic_DNA"/>
</dbReference>
<comment type="caution">
    <text evidence="5">The sequence shown here is derived from an EMBL/GenBank/DDBJ whole genome shotgun (WGS) entry which is preliminary data.</text>
</comment>
<proteinExistence type="predicted"/>
<dbReference type="Pfam" id="PF01230">
    <property type="entry name" value="HIT"/>
    <property type="match status" value="1"/>
</dbReference>
<evidence type="ECO:0000313" key="5">
    <source>
        <dbReference type="EMBL" id="RKG72158.1"/>
    </source>
</evidence>
<organism evidence="5 6">
    <name type="scientific">Corallococcus terminator</name>
    <dbReference type="NCBI Taxonomy" id="2316733"/>
    <lineage>
        <taxon>Bacteria</taxon>
        <taxon>Pseudomonadati</taxon>
        <taxon>Myxococcota</taxon>
        <taxon>Myxococcia</taxon>
        <taxon>Myxococcales</taxon>
        <taxon>Cystobacterineae</taxon>
        <taxon>Myxococcaceae</taxon>
        <taxon>Corallococcus</taxon>
    </lineage>
</organism>
<dbReference type="RefSeq" id="WP_120545527.1">
    <property type="nucleotide sequence ID" value="NZ_RAVZ01000485.1"/>
</dbReference>
<dbReference type="AlphaFoldDB" id="A0A3A8HNQ5"/>
<feature type="short sequence motif" description="Histidine triad motif" evidence="2 3">
    <location>
        <begin position="100"/>
        <end position="104"/>
    </location>
</feature>
<keyword evidence="6" id="KW-1185">Reference proteome</keyword>